<proteinExistence type="inferred from homology"/>
<protein>
    <submittedName>
        <fullName evidence="2">BolA family transcriptional regulator</fullName>
    </submittedName>
</protein>
<dbReference type="InterPro" id="IPR002634">
    <property type="entry name" value="BolA"/>
</dbReference>
<dbReference type="Proteomes" id="UP000019486">
    <property type="component" value="Unassembled WGS sequence"/>
</dbReference>
<dbReference type="STRING" id="1385369.N825_11840"/>
<comment type="caution">
    <text evidence="2">The sequence shown here is derived from an EMBL/GenBank/DDBJ whole genome shotgun (WGS) entry which is preliminary data.</text>
</comment>
<name>W9GXJ8_9PROT</name>
<organism evidence="2 3">
    <name type="scientific">Skermanella stibiiresistens SB22</name>
    <dbReference type="NCBI Taxonomy" id="1385369"/>
    <lineage>
        <taxon>Bacteria</taxon>
        <taxon>Pseudomonadati</taxon>
        <taxon>Pseudomonadota</taxon>
        <taxon>Alphaproteobacteria</taxon>
        <taxon>Rhodospirillales</taxon>
        <taxon>Azospirillaceae</taxon>
        <taxon>Skermanella</taxon>
    </lineage>
</organism>
<dbReference type="RefSeq" id="WP_037459070.1">
    <property type="nucleotide sequence ID" value="NZ_AVFL01000027.1"/>
</dbReference>
<dbReference type="PANTHER" id="PTHR46230">
    <property type="match status" value="1"/>
</dbReference>
<evidence type="ECO:0000313" key="2">
    <source>
        <dbReference type="EMBL" id="EWY37366.1"/>
    </source>
</evidence>
<accession>W9GXJ8</accession>
<dbReference type="GO" id="GO:0016226">
    <property type="term" value="P:iron-sulfur cluster assembly"/>
    <property type="evidence" value="ECO:0007669"/>
    <property type="project" value="TreeGrafter"/>
</dbReference>
<gene>
    <name evidence="2" type="ORF">N825_11840</name>
</gene>
<keyword evidence="3" id="KW-1185">Reference proteome</keyword>
<dbReference type="Gene3D" id="3.30.300.90">
    <property type="entry name" value="BolA-like"/>
    <property type="match status" value="1"/>
</dbReference>
<reference evidence="2 3" key="1">
    <citation type="submission" date="2013-08" db="EMBL/GenBank/DDBJ databases">
        <title>The genome sequence of Skermanella stibiiresistens.</title>
        <authorList>
            <person name="Zhu W."/>
            <person name="Wang G."/>
        </authorList>
    </citation>
    <scope>NUCLEOTIDE SEQUENCE [LARGE SCALE GENOMIC DNA]</scope>
    <source>
        <strain evidence="2 3">SB22</strain>
    </source>
</reference>
<dbReference type="SUPFAM" id="SSF82657">
    <property type="entry name" value="BolA-like"/>
    <property type="match status" value="1"/>
</dbReference>
<dbReference type="Pfam" id="PF01722">
    <property type="entry name" value="BolA"/>
    <property type="match status" value="1"/>
</dbReference>
<dbReference type="PANTHER" id="PTHR46230:SF7">
    <property type="entry name" value="BOLA-LIKE PROTEIN 1"/>
    <property type="match status" value="1"/>
</dbReference>
<sequence length="94" mass="10548">MDNATEYATRMRAKLTEALRPSRLEIEDDSRRHAGHAGAGAEGETHFNIIIVSDAFEGKSRVARQRQVYDIVADELRERVHALSLKTLTLAEDV</sequence>
<dbReference type="EMBL" id="AVFL01000027">
    <property type="protein sequence ID" value="EWY37366.1"/>
    <property type="molecule type" value="Genomic_DNA"/>
</dbReference>
<dbReference type="AlphaFoldDB" id="W9GXJ8"/>
<evidence type="ECO:0000313" key="3">
    <source>
        <dbReference type="Proteomes" id="UP000019486"/>
    </source>
</evidence>
<dbReference type="InterPro" id="IPR036065">
    <property type="entry name" value="BolA-like_sf"/>
</dbReference>
<evidence type="ECO:0000256" key="1">
    <source>
        <dbReference type="RuleBase" id="RU003860"/>
    </source>
</evidence>
<comment type="similarity">
    <text evidence="1">Belongs to the BolA/IbaG family.</text>
</comment>
<dbReference type="PIRSF" id="PIRSF003113">
    <property type="entry name" value="BolA"/>
    <property type="match status" value="1"/>
</dbReference>